<accession>A0A2V3HRR2</accession>
<evidence type="ECO:0000256" key="1">
    <source>
        <dbReference type="SAM" id="Phobius"/>
    </source>
</evidence>
<gene>
    <name evidence="2" type="ORF">CXX69_02995</name>
</gene>
<name>A0A2V3HRR2_9ARCH</name>
<reference evidence="2 3" key="1">
    <citation type="journal article" date="2015" name="Nat. Commun.">
        <title>Genomic and transcriptomic evidence for scavenging of diverse organic compounds by widespread deep-sea archaea.</title>
        <authorList>
            <person name="Li M."/>
            <person name="Baker B.J."/>
            <person name="Anantharaman K."/>
            <person name="Jain S."/>
            <person name="Breier J.A."/>
            <person name="Dick G.J."/>
        </authorList>
    </citation>
    <scope>NUCLEOTIDE SEQUENCE [LARGE SCALE GENOMIC DNA]</scope>
    <source>
        <strain evidence="2">Cayman_51_deep</strain>
    </source>
</reference>
<dbReference type="Pfam" id="PF09858">
    <property type="entry name" value="DUF2085"/>
    <property type="match status" value="1"/>
</dbReference>
<dbReference type="AlphaFoldDB" id="A0A2V3HRR2"/>
<feature type="transmembrane region" description="Helical" evidence="1">
    <location>
        <begin position="88"/>
        <end position="106"/>
    </location>
</feature>
<keyword evidence="1" id="KW-1133">Transmembrane helix</keyword>
<dbReference type="EMBL" id="PSPG01000005">
    <property type="protein sequence ID" value="PXF21827.1"/>
    <property type="molecule type" value="Genomic_DNA"/>
</dbReference>
<evidence type="ECO:0000313" key="2">
    <source>
        <dbReference type="EMBL" id="PXF21827.1"/>
    </source>
</evidence>
<proteinExistence type="predicted"/>
<dbReference type="InterPro" id="IPR019206">
    <property type="entry name" value="DUF2085_TM"/>
</dbReference>
<evidence type="ECO:0008006" key="4">
    <source>
        <dbReference type="Google" id="ProtNLM"/>
    </source>
</evidence>
<feature type="transmembrane region" description="Helical" evidence="1">
    <location>
        <begin position="165"/>
        <end position="183"/>
    </location>
</feature>
<protein>
    <recommendedName>
        <fullName evidence="4">DUF2085 domain-containing protein</fullName>
    </recommendedName>
</protein>
<organism evidence="2 3">
    <name type="scientific">Candidatus Thalassarchaeum betae</name>
    <dbReference type="NCBI Taxonomy" id="2599289"/>
    <lineage>
        <taxon>Archaea</taxon>
        <taxon>Methanobacteriati</taxon>
        <taxon>Thermoplasmatota</taxon>
        <taxon>Candidatus Poseidoniia</taxon>
        <taxon>Candidatus Poseidoniales</taxon>
        <taxon>Candidatus Thalassarchaeaceae</taxon>
        <taxon>Candidatus Thalassarchaeum</taxon>
    </lineage>
</organism>
<dbReference type="Proteomes" id="UP000248161">
    <property type="component" value="Unassembled WGS sequence"/>
</dbReference>
<sequence length="211" mass="23305">MPEGTVPELSGRANTFDYATASGWGNQDNGEGASVGHDQSAHGGTFAWTELNPVWGFVYAVGDLNCHQKYERSWKINGNQMPMCTRDVGIIFGFVVGAALFGWRGLNRWTVRDTFLSIFPNERLEPVYLSDRRMTAMLAIIGLGLLPMAVDGFTQMLTDYESTHLIRLVTGFAAGLVVGWWFSSSLSARTKYFGDDPRLVVLPADARLVTK</sequence>
<comment type="caution">
    <text evidence="2">The sequence shown here is derived from an EMBL/GenBank/DDBJ whole genome shotgun (WGS) entry which is preliminary data.</text>
</comment>
<feature type="transmembrane region" description="Helical" evidence="1">
    <location>
        <begin position="134"/>
        <end position="153"/>
    </location>
</feature>
<evidence type="ECO:0000313" key="3">
    <source>
        <dbReference type="Proteomes" id="UP000248161"/>
    </source>
</evidence>
<keyword evidence="1" id="KW-0472">Membrane</keyword>
<keyword evidence="1" id="KW-0812">Transmembrane</keyword>